<protein>
    <submittedName>
        <fullName evidence="4">Uncharacterized protein</fullName>
    </submittedName>
</protein>
<feature type="region of interest" description="Disordered" evidence="2">
    <location>
        <begin position="162"/>
        <end position="181"/>
    </location>
</feature>
<evidence type="ECO:0000256" key="2">
    <source>
        <dbReference type="SAM" id="MobiDB-lite"/>
    </source>
</evidence>
<dbReference type="AlphaFoldDB" id="A0A9R0IF24"/>
<accession>A0A9R0IF24</accession>
<dbReference type="RefSeq" id="XP_021846919.1">
    <property type="nucleotide sequence ID" value="XM_021991227.2"/>
</dbReference>
<sequence>MKGETALITVDCLRGRLLAERASSRAAEHNVELLAIKLSELEEQVKIEMKLRRKAEKKLNSLRKKLESLNIPMNKNIEESELSSSNASDDVSCMSSITSTSFNQEEDHLLPGLQGSKSSSINSEIAEEITESEINLVQKRQDQCERQELDDDCHGLKQLALEEKSNNDEIEEDEDKSDVDNSMALVTMSPIVEPVNSSSNGPLPLEVKSENVKQVLDNLKLIRDNLRNSLEQRRFIKVA</sequence>
<dbReference type="OrthoDB" id="1939750at2759"/>
<evidence type="ECO:0000256" key="1">
    <source>
        <dbReference type="SAM" id="Coils"/>
    </source>
</evidence>
<dbReference type="KEGG" id="soe:110786666"/>
<reference evidence="4" key="2">
    <citation type="submission" date="2025-08" db="UniProtKB">
        <authorList>
            <consortium name="RefSeq"/>
        </authorList>
    </citation>
    <scope>IDENTIFICATION</scope>
    <source>
        <tissue evidence="4">Leaf</tissue>
    </source>
</reference>
<dbReference type="PANTHER" id="PTHR33701">
    <property type="entry name" value="TRANSMEMBRANE PROTEIN"/>
    <property type="match status" value="1"/>
</dbReference>
<evidence type="ECO:0000313" key="3">
    <source>
        <dbReference type="Proteomes" id="UP000813463"/>
    </source>
</evidence>
<dbReference type="Proteomes" id="UP000813463">
    <property type="component" value="Chromosome 1"/>
</dbReference>
<keyword evidence="3" id="KW-1185">Reference proteome</keyword>
<organism evidence="3 4">
    <name type="scientific">Spinacia oleracea</name>
    <name type="common">Spinach</name>
    <dbReference type="NCBI Taxonomy" id="3562"/>
    <lineage>
        <taxon>Eukaryota</taxon>
        <taxon>Viridiplantae</taxon>
        <taxon>Streptophyta</taxon>
        <taxon>Embryophyta</taxon>
        <taxon>Tracheophyta</taxon>
        <taxon>Spermatophyta</taxon>
        <taxon>Magnoliopsida</taxon>
        <taxon>eudicotyledons</taxon>
        <taxon>Gunneridae</taxon>
        <taxon>Pentapetalae</taxon>
        <taxon>Caryophyllales</taxon>
        <taxon>Chenopodiaceae</taxon>
        <taxon>Chenopodioideae</taxon>
        <taxon>Anserineae</taxon>
        <taxon>Spinacia</taxon>
    </lineage>
</organism>
<evidence type="ECO:0000313" key="4">
    <source>
        <dbReference type="RefSeq" id="XP_021846919.1"/>
    </source>
</evidence>
<reference evidence="3" key="1">
    <citation type="journal article" date="2021" name="Nat. Commun.">
        <title>Genomic analyses provide insights into spinach domestication and the genetic basis of agronomic traits.</title>
        <authorList>
            <person name="Cai X."/>
            <person name="Sun X."/>
            <person name="Xu C."/>
            <person name="Sun H."/>
            <person name="Wang X."/>
            <person name="Ge C."/>
            <person name="Zhang Z."/>
            <person name="Wang Q."/>
            <person name="Fei Z."/>
            <person name="Jiao C."/>
            <person name="Wang Q."/>
        </authorList>
    </citation>
    <scope>NUCLEOTIDE SEQUENCE [LARGE SCALE GENOMIC DNA]</scope>
    <source>
        <strain evidence="3">cv. Varoflay</strain>
    </source>
</reference>
<keyword evidence="1" id="KW-0175">Coiled coil</keyword>
<feature type="coiled-coil region" evidence="1">
    <location>
        <begin position="24"/>
        <end position="65"/>
    </location>
</feature>
<name>A0A9R0IF24_SPIOL</name>
<feature type="compositionally biased region" description="Acidic residues" evidence="2">
    <location>
        <begin position="168"/>
        <end position="177"/>
    </location>
</feature>
<dbReference type="PANTHER" id="PTHR33701:SF2">
    <property type="entry name" value="TRANSMEMBRANE PROTEIN"/>
    <property type="match status" value="1"/>
</dbReference>
<proteinExistence type="predicted"/>
<gene>
    <name evidence="4" type="primary">LOC110786666</name>
</gene>
<dbReference type="GeneID" id="110786666"/>